<evidence type="ECO:0000313" key="1">
    <source>
        <dbReference type="EMBL" id="MDV2477841.1"/>
    </source>
</evidence>
<dbReference type="EMBL" id="WBMO01000005">
    <property type="protein sequence ID" value="MDV2477841.1"/>
    <property type="molecule type" value="Genomic_DNA"/>
</dbReference>
<dbReference type="Proteomes" id="UP001275440">
    <property type="component" value="Unassembled WGS sequence"/>
</dbReference>
<protein>
    <submittedName>
        <fullName evidence="1">Uncharacterized protein</fullName>
    </submittedName>
</protein>
<reference evidence="1 2" key="1">
    <citation type="submission" date="2019-10" db="EMBL/GenBank/DDBJ databases">
        <title>Draft Genome Assembly of Rhodococcus zopfii DSM44189.</title>
        <authorList>
            <person name="Sutton J.M."/>
            <person name="Akob D.M."/>
            <person name="Bushman T.J."/>
        </authorList>
    </citation>
    <scope>NUCLEOTIDE SEQUENCE [LARGE SCALE GENOMIC DNA]</scope>
    <source>
        <strain evidence="1 2">DSM 44189</strain>
    </source>
</reference>
<keyword evidence="2" id="KW-1185">Reference proteome</keyword>
<comment type="caution">
    <text evidence="1">The sequence shown here is derived from an EMBL/GenBank/DDBJ whole genome shotgun (WGS) entry which is preliminary data.</text>
</comment>
<sequence length="167" mass="19144">MNITRAYRGWRINLVTRNHRIYGFRPDGLTAPARCHPAQRQDNVLHKHHRSPHTDCECGWRLITNSQRFPEYFDGIARHWWRDRVAIQVETVGPTLPGVDSRQGPDPHDTIRARQLRWIPGSKIVIPGRLAALTEPLAANYPGRVVVLPSRDWSAFTDVVSETEVCP</sequence>
<organism evidence="1 2">
    <name type="scientific">Rhodococcus zopfii</name>
    <dbReference type="NCBI Taxonomy" id="43772"/>
    <lineage>
        <taxon>Bacteria</taxon>
        <taxon>Bacillati</taxon>
        <taxon>Actinomycetota</taxon>
        <taxon>Actinomycetes</taxon>
        <taxon>Mycobacteriales</taxon>
        <taxon>Nocardiaceae</taxon>
        <taxon>Rhodococcus</taxon>
    </lineage>
</organism>
<name>A0ABU3WV10_9NOCA</name>
<gene>
    <name evidence="1" type="ORF">F8M49_25030</name>
</gene>
<evidence type="ECO:0000313" key="2">
    <source>
        <dbReference type="Proteomes" id="UP001275440"/>
    </source>
</evidence>
<proteinExistence type="predicted"/>
<accession>A0ABU3WV10</accession>